<feature type="coiled-coil region" evidence="2">
    <location>
        <begin position="10"/>
        <end position="40"/>
    </location>
</feature>
<dbReference type="eggNOG" id="ENOG502S61S">
    <property type="taxonomic scope" value="Eukaryota"/>
</dbReference>
<feature type="coiled-coil region" evidence="2">
    <location>
        <begin position="418"/>
        <end position="458"/>
    </location>
</feature>
<accession>F2UAP6</accession>
<proteinExistence type="predicted"/>
<name>F2UAP6_SALR5</name>
<evidence type="ECO:0000313" key="5">
    <source>
        <dbReference type="EMBL" id="EGD73462.1"/>
    </source>
</evidence>
<evidence type="ECO:0000256" key="2">
    <source>
        <dbReference type="SAM" id="Coils"/>
    </source>
</evidence>
<reference evidence="5" key="1">
    <citation type="submission" date="2009-08" db="EMBL/GenBank/DDBJ databases">
        <title>Annotation of Salpingoeca rosetta.</title>
        <authorList>
            <consortium name="The Broad Institute Genome Sequencing Platform"/>
            <person name="Russ C."/>
            <person name="Cuomo C."/>
            <person name="Burger G."/>
            <person name="Gray M.W."/>
            <person name="Holland P.W.H."/>
            <person name="King N."/>
            <person name="Lang F.B.F."/>
            <person name="Roger A.J."/>
            <person name="Ruiz-Trillo I."/>
            <person name="Young S.K."/>
            <person name="Zeng Q."/>
            <person name="Gargeya S."/>
            <person name="Alvarado L."/>
            <person name="Berlin A."/>
            <person name="Chapman S.B."/>
            <person name="Chen Z."/>
            <person name="Freedman E."/>
            <person name="Gellesch M."/>
            <person name="Goldberg J."/>
            <person name="Griggs A."/>
            <person name="Gujja S."/>
            <person name="Heilman E."/>
            <person name="Heiman D."/>
            <person name="Howarth C."/>
            <person name="Mehta T."/>
            <person name="Neiman D."/>
            <person name="Pearson M."/>
            <person name="Roberts A."/>
            <person name="Saif S."/>
            <person name="Shea T."/>
            <person name="Shenoy N."/>
            <person name="Sisk P."/>
            <person name="Stolte C."/>
            <person name="Sykes S."/>
            <person name="White J."/>
            <person name="Yandava C."/>
            <person name="Haas B."/>
            <person name="Nusbaum C."/>
            <person name="Birren B."/>
        </authorList>
    </citation>
    <scope>NUCLEOTIDE SEQUENCE [LARGE SCALE GENOMIC DNA]</scope>
    <source>
        <strain evidence="5">ATCC 50818</strain>
    </source>
</reference>
<dbReference type="RefSeq" id="XP_004993744.1">
    <property type="nucleotide sequence ID" value="XM_004993687.1"/>
</dbReference>
<keyword evidence="6" id="KW-1185">Reference proteome</keyword>
<dbReference type="STRING" id="946362.F2UAP6"/>
<dbReference type="OrthoDB" id="2413960at2759"/>
<dbReference type="PANTHER" id="PTHR36172:SF1">
    <property type="entry name" value="RESOLVASE-RELATED"/>
    <property type="match status" value="1"/>
</dbReference>
<dbReference type="EMBL" id="GL832966">
    <property type="protein sequence ID" value="EGD73462.1"/>
    <property type="molecule type" value="Genomic_DNA"/>
</dbReference>
<evidence type="ECO:0000256" key="3">
    <source>
        <dbReference type="SAM" id="MobiDB-lite"/>
    </source>
</evidence>
<evidence type="ECO:0000259" key="4">
    <source>
        <dbReference type="Pfam" id="PF07282"/>
    </source>
</evidence>
<protein>
    <recommendedName>
        <fullName evidence="4">Cas12f1-like TNB domain-containing protein</fullName>
    </recommendedName>
</protein>
<feature type="region of interest" description="Disordered" evidence="3">
    <location>
        <begin position="104"/>
        <end position="208"/>
    </location>
</feature>
<dbReference type="InterPro" id="IPR010095">
    <property type="entry name" value="Cas12f1-like_TNB"/>
</dbReference>
<keyword evidence="2" id="KW-0175">Coiled coil</keyword>
<dbReference type="Proteomes" id="UP000007799">
    <property type="component" value="Unassembled WGS sequence"/>
</dbReference>
<dbReference type="Pfam" id="PF07282">
    <property type="entry name" value="Cas12f1-like_TNB"/>
    <property type="match status" value="1"/>
</dbReference>
<sequence length="707" mass="80127">MTSAAVARHLAKARASLLQLRKLNDELQAAVRERDEVQKVVDDLLDPVEHDRAVRSLKDKQVVADTKHRHFLHALQALKTMLLNELQEFQACRRAAKSRKEALAEEHAAKQEALAEEHAAKQEALAEEHAAKQEALAEEHAAKQEALAEEHAAKQEALAEEHAAKQEALAEEHAAKQEALAEEHAAKQEALAEEHAAKQEALEKHQQREVADLEQRQVQEIRDCTLTDAYARKIADVHRSTWLMTKKGMAVSSWTGSILEFHTALKTQQQRQEENDTFKFHMSRQAARNTIPVDAVNLKQTRGMFAVMCVDKLRVAEPLPAAKDFRGQARFTLDASGRYHICVASNFTRGAPDDVGTLGQSLLQVERPVLAGCDDGLQEVEEEEEARAKCEEHGGGDMAMQALEEKARVRERKMGEVARRLQAEAREARRRWVRLRRAKAIDKQTQEAEAEFQAARERHAAHLDWRRRLRKRRRLLRMKERNALLRERRGGVVSIDPGVRVPFTLWTASGTVSIAHDAIEELRMLLRNANDIRADADLLEVAVQEGEARGEGDVAAARRRHRQQLRVVRDRVDHLHRVVANYLVMSFRVVLLPRFGTSRMIRRSGRPFGRDTARSMGVWAHYRFRQLLLDRAEREPGCTVVICDEAWTSKTCGRCGRLHHSLGADDVFACPHDSCRYVAGRDANAARNILLLWLYRNDIQLAPVPAP</sequence>
<gene>
    <name evidence="5" type="ORF">PTSG_12268</name>
</gene>
<evidence type="ECO:0000256" key="1">
    <source>
        <dbReference type="ARBA" id="ARBA00023125"/>
    </source>
</evidence>
<dbReference type="InterPro" id="IPR051491">
    <property type="entry name" value="Recombinase/Transposase-rel"/>
</dbReference>
<dbReference type="GO" id="GO:0003677">
    <property type="term" value="F:DNA binding"/>
    <property type="evidence" value="ECO:0007669"/>
    <property type="project" value="UniProtKB-KW"/>
</dbReference>
<dbReference type="PANTHER" id="PTHR36172">
    <property type="match status" value="1"/>
</dbReference>
<dbReference type="KEGG" id="sre:PTSG_12268"/>
<feature type="domain" description="Cas12f1-like TNB" evidence="4">
    <location>
        <begin position="621"/>
        <end position="689"/>
    </location>
</feature>
<dbReference type="AlphaFoldDB" id="F2UAP6"/>
<keyword evidence="1" id="KW-0238">DNA-binding</keyword>
<evidence type="ECO:0000313" key="6">
    <source>
        <dbReference type="Proteomes" id="UP000007799"/>
    </source>
</evidence>
<dbReference type="GeneID" id="16074323"/>
<organism evidence="6">
    <name type="scientific">Salpingoeca rosetta (strain ATCC 50818 / BSB-021)</name>
    <dbReference type="NCBI Taxonomy" id="946362"/>
    <lineage>
        <taxon>Eukaryota</taxon>
        <taxon>Choanoflagellata</taxon>
        <taxon>Craspedida</taxon>
        <taxon>Salpingoecidae</taxon>
        <taxon>Salpingoeca</taxon>
    </lineage>
</organism>
<dbReference type="InParanoid" id="F2UAP6"/>